<reference evidence="2 3" key="1">
    <citation type="submission" date="2019-02" db="EMBL/GenBank/DDBJ databases">
        <title>Genomic Encyclopedia of Type Strains, Phase IV (KMG-IV): sequencing the most valuable type-strain genomes for metagenomic binning, comparative biology and taxonomic classification.</title>
        <authorList>
            <person name="Goeker M."/>
        </authorList>
    </citation>
    <scope>NUCLEOTIDE SEQUENCE [LARGE SCALE GENOMIC DNA]</scope>
    <source>
        <strain evidence="2 3">DSM 45622</strain>
    </source>
</reference>
<evidence type="ECO:0000259" key="1">
    <source>
        <dbReference type="Pfam" id="PF01636"/>
    </source>
</evidence>
<dbReference type="GO" id="GO:0016301">
    <property type="term" value="F:kinase activity"/>
    <property type="evidence" value="ECO:0007669"/>
    <property type="project" value="UniProtKB-KW"/>
</dbReference>
<keyword evidence="3" id="KW-1185">Reference proteome</keyword>
<comment type="caution">
    <text evidence="2">The sequence shown here is derived from an EMBL/GenBank/DDBJ whole genome shotgun (WGS) entry which is preliminary data.</text>
</comment>
<name>A0A4Q7NVA2_9ACTN</name>
<dbReference type="Proteomes" id="UP000293638">
    <property type="component" value="Unassembled WGS sequence"/>
</dbReference>
<dbReference type="RefSeq" id="WP_130492812.1">
    <property type="nucleotide sequence ID" value="NZ_SGXD01000002.1"/>
</dbReference>
<protein>
    <submittedName>
        <fullName evidence="2">Ser/Thr protein kinase RdoA (MazF antagonist)</fullName>
    </submittedName>
</protein>
<keyword evidence="2" id="KW-0808">Transferase</keyword>
<organism evidence="2 3">
    <name type="scientific">Motilibacter rhizosphaerae</name>
    <dbReference type="NCBI Taxonomy" id="598652"/>
    <lineage>
        <taxon>Bacteria</taxon>
        <taxon>Bacillati</taxon>
        <taxon>Actinomycetota</taxon>
        <taxon>Actinomycetes</taxon>
        <taxon>Motilibacterales</taxon>
        <taxon>Motilibacteraceae</taxon>
        <taxon>Motilibacter</taxon>
    </lineage>
</organism>
<dbReference type="SUPFAM" id="SSF56112">
    <property type="entry name" value="Protein kinase-like (PK-like)"/>
    <property type="match status" value="1"/>
</dbReference>
<keyword evidence="2" id="KW-0418">Kinase</keyword>
<dbReference type="Gene3D" id="3.90.1200.10">
    <property type="match status" value="1"/>
</dbReference>
<accession>A0A4Q7NVA2</accession>
<proteinExistence type="predicted"/>
<dbReference type="InterPro" id="IPR011009">
    <property type="entry name" value="Kinase-like_dom_sf"/>
</dbReference>
<dbReference type="Pfam" id="PF01636">
    <property type="entry name" value="APH"/>
    <property type="match status" value="1"/>
</dbReference>
<dbReference type="OrthoDB" id="3723194at2"/>
<gene>
    <name evidence="2" type="ORF">EV189_2127</name>
</gene>
<evidence type="ECO:0000313" key="2">
    <source>
        <dbReference type="EMBL" id="RZS90342.1"/>
    </source>
</evidence>
<evidence type="ECO:0000313" key="3">
    <source>
        <dbReference type="Proteomes" id="UP000293638"/>
    </source>
</evidence>
<dbReference type="AlphaFoldDB" id="A0A4Q7NVA2"/>
<feature type="domain" description="Aminoglycoside phosphotransferase" evidence="1">
    <location>
        <begin position="73"/>
        <end position="274"/>
    </location>
</feature>
<dbReference type="EMBL" id="SGXD01000002">
    <property type="protein sequence ID" value="RZS90342.1"/>
    <property type="molecule type" value="Genomic_DNA"/>
</dbReference>
<sequence>MRPRASSTTLLSSRTPVAPPVVAALPAARAPQRHFTRAEALAAAAAAAPVLGLAPSAVVDAEVVQVVSTAVLRVAGLAVKVYPVGTDAARLRAQAAALAGAGEHWVLPVAGPVETAYGVVTAYPWLPADAPVGWSETGALLAAYHAADVPTADLPRWTPLRRLPEQVAAYAAVPGADPGLVAACLGARERLLERVAGLRSELGVGAIHGDVSPANVLRRDGRPVLIDSDFVAVGPREYDLVPAAQRRERGAIDEGEYLAFCDAYGCDVRGWEGLGLVEELCGLGAVTFRLWCAVQRDEDTGWFGGALQRYVE</sequence>
<dbReference type="InterPro" id="IPR002575">
    <property type="entry name" value="Aminoglycoside_PTrfase"/>
</dbReference>